<dbReference type="InterPro" id="IPR012338">
    <property type="entry name" value="Beta-lactam/transpept-like"/>
</dbReference>
<comment type="caution">
    <text evidence="11">The sequence shown here is derived from an EMBL/GenBank/DDBJ whole genome shotgun (WGS) entry which is preliminary data.</text>
</comment>
<dbReference type="EMBL" id="AZRA01000067">
    <property type="protein sequence ID" value="KDB51808.1"/>
    <property type="molecule type" value="Genomic_DNA"/>
</dbReference>
<evidence type="ECO:0000256" key="2">
    <source>
        <dbReference type="ARBA" id="ARBA00022645"/>
    </source>
</evidence>
<keyword evidence="12" id="KW-1185">Reference proteome</keyword>
<dbReference type="eggNOG" id="COG0768">
    <property type="taxonomic scope" value="Bacteria"/>
</dbReference>
<dbReference type="Proteomes" id="UP000026714">
    <property type="component" value="Unassembled WGS sequence"/>
</dbReference>
<comment type="catalytic activity">
    <reaction evidence="8">
        <text>[GlcNAc-(1-&gt;4)-Mur2Ac(oyl-L-Ala-gamma-D-Glu-L-Lys-D-Ala-D-Ala)](n)-di-trans,octa-cis-undecaprenyl diphosphate + beta-D-GlcNAc-(1-&gt;4)-Mur2Ac(oyl-L-Ala-gamma-D-Glu-L-Lys-D-Ala-D-Ala)-di-trans,octa-cis-undecaprenyl diphosphate = [GlcNAc-(1-&gt;4)-Mur2Ac(oyl-L-Ala-gamma-D-Glu-L-Lys-D-Ala-D-Ala)](n+1)-di-trans,octa-cis-undecaprenyl diphosphate + di-trans,octa-cis-undecaprenyl diphosphate + H(+)</text>
        <dbReference type="Rhea" id="RHEA:23708"/>
        <dbReference type="Rhea" id="RHEA-COMP:9602"/>
        <dbReference type="Rhea" id="RHEA-COMP:9603"/>
        <dbReference type="ChEBI" id="CHEBI:15378"/>
        <dbReference type="ChEBI" id="CHEBI:58405"/>
        <dbReference type="ChEBI" id="CHEBI:60033"/>
        <dbReference type="ChEBI" id="CHEBI:78435"/>
        <dbReference type="EC" id="2.4.99.28"/>
    </reaction>
</comment>
<evidence type="ECO:0000256" key="4">
    <source>
        <dbReference type="ARBA" id="ARBA00022676"/>
    </source>
</evidence>
<sequence length="1073" mass="117518">MFWFTECAGPTLVPALAPAILLCEWHRRDASLMTPGEDDSSRSPAAGETAPAPVPAPAPPGRRWPGILARWGTAAVVLAGLTHVAMWEMRTSTLQARFFADWAAQLDHQVRTEPAAGSRYPRTGPSDIRMGYTRMPEFLDGLAGRGYVLTAQAQQSPALQDFMDRGFFPPYPERVQAGLRVLDCRGEPLFRSRFPLHTYATEAEVPPVVARMLGFIENREVLDESEPLHNPAIEWTRLGKAVVDQVVALADEDHAAAGGSTLATQTEKFRHSPEGRTASAHDKYLQMVSASVRAYRDGENTVAARRRILLDYLNSLPLGAQRGWGEVHGVNDGLQAWYGADVAASNRLLAQPSDQAEGLAERGLALRRMLSLLIAQRRPAHFFGPGHEQLMAMTASYLRLLAAEGIIGPGLRDAALAAPLQVQPAHAGAIPNLEFGERNASSLLRVQLSGLLNTPRLYELDRFDLSASSPLDGHLQREITERLHKLRDPAFAREAGLLGFQLLEKGDPAKLLYSFTLYERGEGANFVRVQTDNLDQPFDINGSAKLELGSTAKLRTLATYLDIIAELHRQYAGMKRAQLAQVEIGAKDRLSRWAVDWLSSTEDRSLAAMLEAAMQRRYSASPGERFFTGGGAHSFSNFNAADNGRLATLHESLRDSLNLPFIRLMRDIVYHHMHHASSDASDILEGDDDNPRRQELLKLFINKEGRQFMRKFYQRHHGKAPAEVLDRLAESVNRTAPRLAVIYRSVEPEGSQADFSAYIRRHLPGAALKDDYLETLYQRHAPGNYSLADRGYLARLHPLELWVAAYLRQHPQAELAQVLDAGATEREQSYAWLMRSKARRGQNSRILQLLEAEAFAKIHAQWKKVGFPFDTLVPSYATSIGSSGDRPAALAELMGIIVNDGLRLPTVHIDRLHFAAGSPYEAALRRAPSAGEQVMAPEVAATLRRALGLVVSEGTARRLKGVLDADGQAPLPIGGKTGTGDNRLNTYTRGGGLAASRVTSRTATFVFYLGPRHFGTLTAFVLGPEAGGYKFTSALPTQILKSMAPLLRPVLAGQAGASCPAAPSGTALAVRAP</sequence>
<dbReference type="Gene3D" id="3.40.710.10">
    <property type="entry name" value="DD-peptidase/beta-lactamase superfamily"/>
    <property type="match status" value="1"/>
</dbReference>
<reference evidence="11 12" key="1">
    <citation type="journal article" date="2014" name="FEMS Microbiol. Ecol.">
        <title>Sphaerotilus natans encrusted with nanoball-shaped Fe(III) oxide minerals formed by nitrate-reducing mixotrophic Fe(II) oxidation.</title>
        <authorList>
            <person name="Park S."/>
            <person name="Kim D.H."/>
            <person name="Lee J.H."/>
            <person name="Hur H.G."/>
        </authorList>
    </citation>
    <scope>NUCLEOTIDE SEQUENCE [LARGE SCALE GENOMIC DNA]</scope>
    <source>
        <strain evidence="11 12">DSM 6575</strain>
    </source>
</reference>
<dbReference type="Pfam" id="PF00912">
    <property type="entry name" value="Transgly"/>
    <property type="match status" value="1"/>
</dbReference>
<keyword evidence="4" id="KW-0328">Glycosyltransferase</keyword>
<dbReference type="SUPFAM" id="SSF53955">
    <property type="entry name" value="Lysozyme-like"/>
    <property type="match status" value="1"/>
</dbReference>
<evidence type="ECO:0000256" key="9">
    <source>
        <dbReference type="SAM" id="MobiDB-lite"/>
    </source>
</evidence>
<dbReference type="Gene3D" id="1.10.3810.10">
    <property type="entry name" value="Biosynthetic peptidoglycan transglycosylase-like"/>
    <property type="match status" value="1"/>
</dbReference>
<dbReference type="GO" id="GO:0030288">
    <property type="term" value="C:outer membrane-bounded periplasmic space"/>
    <property type="evidence" value="ECO:0007669"/>
    <property type="project" value="TreeGrafter"/>
</dbReference>
<keyword evidence="2" id="KW-0121">Carboxypeptidase</keyword>
<keyword evidence="3" id="KW-0645">Protease</keyword>
<dbReference type="SUPFAM" id="SSF56601">
    <property type="entry name" value="beta-lactamase/transpeptidase-like"/>
    <property type="match status" value="1"/>
</dbReference>
<evidence type="ECO:0000256" key="5">
    <source>
        <dbReference type="ARBA" id="ARBA00022679"/>
    </source>
</evidence>
<dbReference type="GO" id="GO:0009252">
    <property type="term" value="P:peptidoglycan biosynthetic process"/>
    <property type="evidence" value="ECO:0007669"/>
    <property type="project" value="TreeGrafter"/>
</dbReference>
<evidence type="ECO:0000259" key="10">
    <source>
        <dbReference type="Pfam" id="PF00912"/>
    </source>
</evidence>
<dbReference type="InterPro" id="IPR050396">
    <property type="entry name" value="Glycosyltr_51/Transpeptidase"/>
</dbReference>
<feature type="compositionally biased region" description="Pro residues" evidence="9">
    <location>
        <begin position="52"/>
        <end position="61"/>
    </location>
</feature>
<evidence type="ECO:0000256" key="6">
    <source>
        <dbReference type="ARBA" id="ARBA00023268"/>
    </source>
</evidence>
<evidence type="ECO:0000256" key="7">
    <source>
        <dbReference type="ARBA" id="ARBA00044770"/>
    </source>
</evidence>
<dbReference type="InterPro" id="IPR023346">
    <property type="entry name" value="Lysozyme-like_dom_sf"/>
</dbReference>
<accession>A0A059KL19</accession>
<dbReference type="GO" id="GO:0004180">
    <property type="term" value="F:carboxypeptidase activity"/>
    <property type="evidence" value="ECO:0007669"/>
    <property type="project" value="UniProtKB-KW"/>
</dbReference>
<dbReference type="PANTHER" id="PTHR32282">
    <property type="entry name" value="BINDING PROTEIN TRANSPEPTIDASE, PUTATIVE-RELATED"/>
    <property type="match status" value="1"/>
</dbReference>
<proteinExistence type="predicted"/>
<protein>
    <recommendedName>
        <fullName evidence="7">peptidoglycan glycosyltransferase</fullName>
        <ecNumber evidence="7">2.4.99.28</ecNumber>
    </recommendedName>
</protein>
<dbReference type="STRING" id="34103.SAMN05421778_103126"/>
<dbReference type="eggNOG" id="COG0744">
    <property type="taxonomic scope" value="Bacteria"/>
</dbReference>
<keyword evidence="6" id="KW-0511">Multifunctional enzyme</keyword>
<dbReference type="GO" id="GO:0006508">
    <property type="term" value="P:proteolysis"/>
    <property type="evidence" value="ECO:0007669"/>
    <property type="project" value="UniProtKB-KW"/>
</dbReference>
<evidence type="ECO:0000256" key="8">
    <source>
        <dbReference type="ARBA" id="ARBA00049902"/>
    </source>
</evidence>
<evidence type="ECO:0000256" key="3">
    <source>
        <dbReference type="ARBA" id="ARBA00022670"/>
    </source>
</evidence>
<dbReference type="InterPro" id="IPR001264">
    <property type="entry name" value="Glyco_trans_51"/>
</dbReference>
<keyword evidence="3" id="KW-0378">Hydrolase</keyword>
<name>A0A059KL19_9BURK</name>
<dbReference type="EC" id="2.4.99.28" evidence="7"/>
<dbReference type="PATRIC" id="fig|1286631.3.peg.2578"/>
<dbReference type="InterPro" id="IPR036950">
    <property type="entry name" value="PBP_transglycosylase"/>
</dbReference>
<dbReference type="GO" id="GO:0008955">
    <property type="term" value="F:peptidoglycan glycosyltransferase activity"/>
    <property type="evidence" value="ECO:0007669"/>
    <property type="project" value="UniProtKB-EC"/>
</dbReference>
<evidence type="ECO:0000313" key="12">
    <source>
        <dbReference type="Proteomes" id="UP000026714"/>
    </source>
</evidence>
<keyword evidence="5 11" id="KW-0808">Transferase</keyword>
<feature type="domain" description="Glycosyl transferase family 51" evidence="10">
    <location>
        <begin position="198"/>
        <end position="343"/>
    </location>
</feature>
<dbReference type="AlphaFoldDB" id="A0A059KL19"/>
<gene>
    <name evidence="11" type="ORF">X805_26300</name>
</gene>
<evidence type="ECO:0000313" key="11">
    <source>
        <dbReference type="EMBL" id="KDB51808.1"/>
    </source>
</evidence>
<evidence type="ECO:0000256" key="1">
    <source>
        <dbReference type="ARBA" id="ARBA00004752"/>
    </source>
</evidence>
<organism evidence="11 12">
    <name type="scientific">Sphaerotilus natans subsp. natans DSM 6575</name>
    <dbReference type="NCBI Taxonomy" id="1286631"/>
    <lineage>
        <taxon>Bacteria</taxon>
        <taxon>Pseudomonadati</taxon>
        <taxon>Pseudomonadota</taxon>
        <taxon>Betaproteobacteria</taxon>
        <taxon>Burkholderiales</taxon>
        <taxon>Sphaerotilaceae</taxon>
        <taxon>Sphaerotilus</taxon>
    </lineage>
</organism>
<comment type="pathway">
    <text evidence="1">Cell wall biogenesis; peptidoglycan biosynthesis.</text>
</comment>
<feature type="region of interest" description="Disordered" evidence="9">
    <location>
        <begin position="33"/>
        <end position="61"/>
    </location>
</feature>
<dbReference type="PANTHER" id="PTHR32282:SF24">
    <property type="entry name" value="GLYCOSYL TRANSFERASE FAMILY 51 DOMAIN-CONTAINING PROTEIN"/>
    <property type="match status" value="1"/>
</dbReference>